<accession>A0A3B0UEE8</accession>
<dbReference type="EMBL" id="UOET01000052">
    <property type="protein sequence ID" value="VAW26703.1"/>
    <property type="molecule type" value="Genomic_DNA"/>
</dbReference>
<dbReference type="Pfam" id="PF22827">
    <property type="entry name" value="GldL_N"/>
    <property type="match status" value="1"/>
</dbReference>
<dbReference type="InterPro" id="IPR055087">
    <property type="entry name" value="GldL-like_N"/>
</dbReference>
<evidence type="ECO:0000313" key="2">
    <source>
        <dbReference type="EMBL" id="VAW26703.1"/>
    </source>
</evidence>
<protein>
    <recommendedName>
        <fullName evidence="1">Gliding motility protein GldL-like N-terminal domain-containing protein</fullName>
    </recommendedName>
</protein>
<reference evidence="2" key="1">
    <citation type="submission" date="2018-06" db="EMBL/GenBank/DDBJ databases">
        <authorList>
            <person name="Zhirakovskaya E."/>
        </authorList>
    </citation>
    <scope>NUCLEOTIDE SEQUENCE</scope>
</reference>
<sequence>MKFSDFNKTRGYRNLMAKVYGLGASVVLIGALFKINHYGGADFMLAVGLGTEALIFALSAFEDPHVEPDWSMVYPELAGMYHPVKGNEIPKKQQSPTKQLDDMLGKANIDQKTIERLGSGIEKLSETAVKIADVTDAAVASKEFAENMNTAGQSAQRLGQILDEDVKASGNYAENMKAVNDNAFILSNAYVQAADILKGNLDSTEEFAGTVKQATVSARSLAENYEKSATALAKSVEALDFTTVNGDEYNLQIRKIAENLAALNVIYEAQMRDSQKTVESSGKMQATVTDLLESLDKSASQTSVFVEQMQLLTKRMESLNKVYGNMLTAMNIQS</sequence>
<dbReference type="InterPro" id="IPR019852">
    <property type="entry name" value="Motility-assoc_prot_GldL"/>
</dbReference>
<dbReference type="NCBIfam" id="TIGR03513">
    <property type="entry name" value="GldL_gliding"/>
    <property type="match status" value="2"/>
</dbReference>
<dbReference type="AlphaFoldDB" id="A0A3B0UEE8"/>
<organism evidence="2">
    <name type="scientific">hydrothermal vent metagenome</name>
    <dbReference type="NCBI Taxonomy" id="652676"/>
    <lineage>
        <taxon>unclassified sequences</taxon>
        <taxon>metagenomes</taxon>
        <taxon>ecological metagenomes</taxon>
    </lineage>
</organism>
<feature type="domain" description="Gliding motility protein GldL-like N-terminal" evidence="1">
    <location>
        <begin position="19"/>
        <end position="79"/>
    </location>
</feature>
<evidence type="ECO:0000259" key="1">
    <source>
        <dbReference type="Pfam" id="PF22827"/>
    </source>
</evidence>
<name>A0A3B0UEE8_9ZZZZ</name>
<gene>
    <name evidence="2" type="ORF">MNBD_BACTEROID07-1504</name>
</gene>
<proteinExistence type="predicted"/>